<feature type="short sequence motif" description="HXTX 1" evidence="2">
    <location>
        <begin position="40"/>
        <end position="43"/>
    </location>
</feature>
<dbReference type="PANTHER" id="PTHR35561">
    <property type="entry name" value="RNA 2',3'-CYCLIC PHOSPHODIESTERASE"/>
    <property type="match status" value="1"/>
</dbReference>
<reference evidence="3 4" key="1">
    <citation type="submission" date="2015-08" db="EMBL/GenBank/DDBJ databases">
        <title>Genomes of Isolates from Cabo Rojo, PR.</title>
        <authorList>
            <person name="Sanchez-Nieves R.L."/>
            <person name="Montalvo-Rodriguez R."/>
        </authorList>
    </citation>
    <scope>NUCLEOTIDE SEQUENCE [LARGE SCALE GENOMIC DNA]</scope>
    <source>
        <strain evidence="3 4">SL3</strain>
    </source>
</reference>
<sequence>MAKRLFVSVDLDGLEDAVASVQARFDGVSGLRLTDPEQAHVTLKFLGDTDPDRVGEIVPALETAVEDSGVEPFEVEFGGLGVFPSLSYISVVWVGVRDGQGGTGLTALHDAIEEQTVAMGFEPEDHEFTPHATVARMDHAGGKETVQNAVEHNDPDVGRLLVEEIRLKESELGPDGPTYRTVESVPL</sequence>
<dbReference type="AlphaFoldDB" id="A0A0M9ALZ7"/>
<keyword evidence="4" id="KW-1185">Reference proteome</keyword>
<feature type="active site" description="Proton donor" evidence="2">
    <location>
        <position position="40"/>
    </location>
</feature>
<dbReference type="PANTHER" id="PTHR35561:SF1">
    <property type="entry name" value="RNA 2',3'-CYCLIC PHOSPHODIESTERASE"/>
    <property type="match status" value="1"/>
</dbReference>
<proteinExistence type="inferred from homology"/>
<dbReference type="EC" id="3.1.4.58" evidence="2"/>
<evidence type="ECO:0000313" key="3">
    <source>
        <dbReference type="EMBL" id="KOX94747.1"/>
    </source>
</evidence>
<dbReference type="GO" id="GO:0016874">
    <property type="term" value="F:ligase activity"/>
    <property type="evidence" value="ECO:0007669"/>
    <property type="project" value="UniProtKB-KW"/>
</dbReference>
<dbReference type="STRING" id="1705562.AMS69_02485"/>
<organism evidence="3 4">
    <name type="scientific">Haloarcula rubripromontorii</name>
    <dbReference type="NCBI Taxonomy" id="1705562"/>
    <lineage>
        <taxon>Archaea</taxon>
        <taxon>Methanobacteriati</taxon>
        <taxon>Methanobacteriota</taxon>
        <taxon>Stenosarchaea group</taxon>
        <taxon>Halobacteria</taxon>
        <taxon>Halobacteriales</taxon>
        <taxon>Haloarculaceae</taxon>
        <taxon>Haloarcula</taxon>
    </lineage>
</organism>
<comment type="catalytic activity">
    <reaction evidence="2">
        <text>a 3'-end 2',3'-cyclophospho-ribonucleotide-RNA + H2O = a 3'-end 2'-phospho-ribonucleotide-RNA + H(+)</text>
        <dbReference type="Rhea" id="RHEA:11828"/>
        <dbReference type="Rhea" id="RHEA-COMP:10464"/>
        <dbReference type="Rhea" id="RHEA-COMP:17353"/>
        <dbReference type="ChEBI" id="CHEBI:15377"/>
        <dbReference type="ChEBI" id="CHEBI:15378"/>
        <dbReference type="ChEBI" id="CHEBI:83064"/>
        <dbReference type="ChEBI" id="CHEBI:173113"/>
        <dbReference type="EC" id="3.1.4.58"/>
    </reaction>
</comment>
<dbReference type="Gene3D" id="3.90.1140.10">
    <property type="entry name" value="Cyclic phosphodiesterase"/>
    <property type="match status" value="1"/>
</dbReference>
<dbReference type="OrthoDB" id="44091at2157"/>
<comment type="function">
    <text evidence="2">Hydrolyzes RNA 2',3'-cyclic phosphodiester to an RNA 2'-phosphomonoester.</text>
</comment>
<gene>
    <name evidence="3" type="ORF">AMS69_02485</name>
</gene>
<dbReference type="SUPFAM" id="SSF55144">
    <property type="entry name" value="LigT-like"/>
    <property type="match status" value="1"/>
</dbReference>
<dbReference type="GO" id="GO:0004113">
    <property type="term" value="F:2',3'-cyclic-nucleotide 3'-phosphodiesterase activity"/>
    <property type="evidence" value="ECO:0007669"/>
    <property type="project" value="InterPro"/>
</dbReference>
<dbReference type="EMBL" id="LIUF01000001">
    <property type="protein sequence ID" value="KOX94747.1"/>
    <property type="molecule type" value="Genomic_DNA"/>
</dbReference>
<dbReference type="NCBIfam" id="TIGR02258">
    <property type="entry name" value="2_5_ligase"/>
    <property type="match status" value="1"/>
</dbReference>
<evidence type="ECO:0000256" key="1">
    <source>
        <dbReference type="ARBA" id="ARBA00022801"/>
    </source>
</evidence>
<dbReference type="GO" id="GO:0008664">
    <property type="term" value="F:RNA 2',3'-cyclic 3'-phosphodiesterase activity"/>
    <property type="evidence" value="ECO:0007669"/>
    <property type="project" value="UniProtKB-EC"/>
</dbReference>
<accession>A0A0M9ALZ7</accession>
<protein>
    <recommendedName>
        <fullName evidence="2">RNA 2',3'-cyclic phosphodiesterase</fullName>
        <shortName evidence="2">RNA 2',3'-CPDase</shortName>
        <ecNumber evidence="2">3.1.4.58</ecNumber>
    </recommendedName>
</protein>
<dbReference type="Pfam" id="PF13563">
    <property type="entry name" value="2_5_RNA_ligase2"/>
    <property type="match status" value="1"/>
</dbReference>
<name>A0A0M9ALZ7_9EURY</name>
<evidence type="ECO:0000256" key="2">
    <source>
        <dbReference type="HAMAP-Rule" id="MF_01940"/>
    </source>
</evidence>
<dbReference type="InterPro" id="IPR004175">
    <property type="entry name" value="RNA_CPDase"/>
</dbReference>
<feature type="active site" description="Proton acceptor" evidence="2">
    <location>
        <position position="131"/>
    </location>
</feature>
<dbReference type="InterPro" id="IPR009097">
    <property type="entry name" value="Cyclic_Pdiesterase"/>
</dbReference>
<comment type="similarity">
    <text evidence="2">Belongs to the 2H phosphoesterase superfamily. ThpR family.</text>
</comment>
<evidence type="ECO:0000313" key="4">
    <source>
        <dbReference type="Proteomes" id="UP000037729"/>
    </source>
</evidence>
<dbReference type="HAMAP" id="MF_01940">
    <property type="entry name" value="RNA_CPDase"/>
    <property type="match status" value="1"/>
</dbReference>
<feature type="short sequence motif" description="HXTX 2" evidence="2">
    <location>
        <begin position="131"/>
        <end position="134"/>
    </location>
</feature>
<comment type="caution">
    <text evidence="3">The sequence shown here is derived from an EMBL/GenBank/DDBJ whole genome shotgun (WGS) entry which is preliminary data.</text>
</comment>
<dbReference type="Proteomes" id="UP000037729">
    <property type="component" value="Unassembled WGS sequence"/>
</dbReference>
<dbReference type="RefSeq" id="WP_053966513.1">
    <property type="nucleotide sequence ID" value="NZ_LIUF01000001.1"/>
</dbReference>
<dbReference type="PATRIC" id="fig|1705562.3.peg.1445"/>
<keyword evidence="3" id="KW-0436">Ligase</keyword>
<keyword evidence="1 2" id="KW-0378">Hydrolase</keyword>